<protein>
    <submittedName>
        <fullName evidence="1">DUF2691 family protein</fullName>
    </submittedName>
</protein>
<name>A0A5D4K9Y6_9BACI</name>
<proteinExistence type="predicted"/>
<evidence type="ECO:0000313" key="1">
    <source>
        <dbReference type="EMBL" id="TYR73530.1"/>
    </source>
</evidence>
<dbReference type="Pfam" id="PF10903">
    <property type="entry name" value="DUF2691"/>
    <property type="match status" value="1"/>
</dbReference>
<dbReference type="InterPro" id="IPR020216">
    <property type="entry name" value="Uncharacterised_YncE"/>
</dbReference>
<dbReference type="RefSeq" id="WP_148948159.1">
    <property type="nucleotide sequence ID" value="NZ_VTEH01000017.1"/>
</dbReference>
<organism evidence="1 2">
    <name type="scientific">Rossellomorea vietnamensis</name>
    <dbReference type="NCBI Taxonomy" id="218284"/>
    <lineage>
        <taxon>Bacteria</taxon>
        <taxon>Bacillati</taxon>
        <taxon>Bacillota</taxon>
        <taxon>Bacilli</taxon>
        <taxon>Bacillales</taxon>
        <taxon>Bacillaceae</taxon>
        <taxon>Rossellomorea</taxon>
    </lineage>
</organism>
<dbReference type="AlphaFoldDB" id="A0A5D4K9Y6"/>
<reference evidence="1 2" key="1">
    <citation type="submission" date="2019-08" db="EMBL/GenBank/DDBJ databases">
        <title>Bacillus genomes from the desert of Cuatro Cienegas, Coahuila.</title>
        <authorList>
            <person name="Olmedo-Alvarez G."/>
        </authorList>
    </citation>
    <scope>NUCLEOTIDE SEQUENCE [LARGE SCALE GENOMIC DNA]</scope>
    <source>
        <strain evidence="1 2">CH40_1T</strain>
    </source>
</reference>
<accession>A0A5D4K9Y6</accession>
<evidence type="ECO:0000313" key="2">
    <source>
        <dbReference type="Proteomes" id="UP000323317"/>
    </source>
</evidence>
<sequence length="153" mass="17523">MKRGISFIIPNKYGTFLRDLLSPIDISAFTWRIGDGESYKIIDHALGEDLFPVDKKILAGTELAIYLKMRQYIIFADLKGFRGGGTENIETYERYLKSNCEIVLLVVDSCYVTIYCKNTAKLQLLHDNAQTLNYQNVEYITDENDTSTSMIAW</sequence>
<dbReference type="Proteomes" id="UP000323317">
    <property type="component" value="Unassembled WGS sequence"/>
</dbReference>
<comment type="caution">
    <text evidence="1">The sequence shown here is derived from an EMBL/GenBank/DDBJ whole genome shotgun (WGS) entry which is preliminary data.</text>
</comment>
<dbReference type="EMBL" id="VTEH01000017">
    <property type="protein sequence ID" value="TYR73530.1"/>
    <property type="molecule type" value="Genomic_DNA"/>
</dbReference>
<gene>
    <name evidence="1" type="ORF">FZC79_17980</name>
</gene>